<protein>
    <submittedName>
        <fullName evidence="1">CAZy families CBM48|GH13 protein</fullName>
    </submittedName>
</protein>
<name>A0A060BWZ8_9BACT</name>
<dbReference type="AlphaFoldDB" id="A0A060BWZ8"/>
<proteinExistence type="predicted"/>
<dbReference type="EMBL" id="KF118076">
    <property type="protein sequence ID" value="AIA85335.1"/>
    <property type="molecule type" value="Genomic_DNA"/>
</dbReference>
<sequence length="119" mass="12952">MKKLVSILFFISIIGGQVKSQMVTPTPAFPTTSGAVTIVFDASLMSGGLSTYTGTDVYVHTGVITGKSTSSTDWKYATTWLNNNPKYKLVSLGNKKWQFTISPDIRTFYGVPSSETVQN</sequence>
<evidence type="ECO:0000313" key="1">
    <source>
        <dbReference type="EMBL" id="AIA85335.1"/>
    </source>
</evidence>
<organism evidence="1">
    <name type="scientific">uncultured Paludibacter sp</name>
    <dbReference type="NCBI Taxonomy" id="497635"/>
    <lineage>
        <taxon>Bacteria</taxon>
        <taxon>Pseudomonadati</taxon>
        <taxon>Bacteroidota</taxon>
        <taxon>Bacteroidia</taxon>
        <taxon>Bacteroidales</taxon>
        <taxon>Paludibacteraceae</taxon>
        <taxon>Paludibacter</taxon>
        <taxon>environmental samples</taxon>
    </lineage>
</organism>
<accession>A0A060BWZ8</accession>
<reference evidence="1" key="1">
    <citation type="journal article" date="2013" name="Environ. Microbiol.">
        <title>Seasonally variable intestinal metagenomes of the red palm weevil (Rhynchophorus ferrugineus).</title>
        <authorList>
            <person name="Jia S."/>
            <person name="Zhang X."/>
            <person name="Zhang G."/>
            <person name="Yin A."/>
            <person name="Zhang S."/>
            <person name="Li F."/>
            <person name="Wang L."/>
            <person name="Zhao D."/>
            <person name="Yun Q."/>
            <person name="Tala"/>
            <person name="Wang J."/>
            <person name="Sun G."/>
            <person name="Baabdullah M."/>
            <person name="Yu X."/>
            <person name="Hu S."/>
            <person name="Al-Mssallem I.S."/>
            <person name="Yu J."/>
        </authorList>
    </citation>
    <scope>NUCLEOTIDE SEQUENCE</scope>
</reference>